<dbReference type="EMBL" id="WKKY01001596">
    <property type="protein sequence ID" value="MSE22853.1"/>
    <property type="molecule type" value="Genomic_DNA"/>
</dbReference>
<evidence type="ECO:0000313" key="2">
    <source>
        <dbReference type="EMBL" id="MSE20575.1"/>
    </source>
</evidence>
<name>A0A1X1FAW6_9LACO</name>
<keyword evidence="1" id="KW-0812">Transmembrane</keyword>
<evidence type="ECO:0000313" key="5">
    <source>
        <dbReference type="Proteomes" id="UP000193009"/>
    </source>
</evidence>
<reference evidence="4 5" key="1">
    <citation type="journal article" date="2017" name="Front. Microbiol.">
        <title>The Histidine Decarboxylase Gene Cluster of Lactobacillus parabuchneri Was Gained by Horizontal Gene Transfer and Is Mobile within the Species.</title>
        <authorList>
            <person name="Wuthrich D."/>
            <person name="Berthoud H."/>
            <person name="Wechsler D."/>
            <person name="Eugster E."/>
            <person name="Irmler S."/>
            <person name="Bruggmann R."/>
        </authorList>
    </citation>
    <scope>NUCLEOTIDE SEQUENCE [LARGE SCALE GENOMIC DNA]</scope>
    <source>
        <strain evidence="4 5">FAM23169</strain>
    </source>
</reference>
<dbReference type="AlphaFoldDB" id="A0A1X1FAW6"/>
<sequence>MSKKIWIVIFRYLLAIGLFLAYSALFDNQDHDLIRSTLVFAICLGLAIIPFSHKTKSKK</sequence>
<dbReference type="Proteomes" id="UP000491237">
    <property type="component" value="Unassembled WGS sequence"/>
</dbReference>
<keyword evidence="1" id="KW-0472">Membrane</keyword>
<evidence type="ECO:0000313" key="6">
    <source>
        <dbReference type="Proteomes" id="UP000491237"/>
    </source>
</evidence>
<evidence type="ECO:0000256" key="1">
    <source>
        <dbReference type="SAM" id="Phobius"/>
    </source>
</evidence>
<evidence type="ECO:0000313" key="3">
    <source>
        <dbReference type="EMBL" id="MSE22853.1"/>
    </source>
</evidence>
<feature type="transmembrane region" description="Helical" evidence="1">
    <location>
        <begin position="33"/>
        <end position="51"/>
    </location>
</feature>
<keyword evidence="1" id="KW-1133">Transmembrane helix</keyword>
<geneLocation type="plasmid" evidence="3">
    <name>unnamed04</name>
</geneLocation>
<organism evidence="4 5">
    <name type="scientific">Lentilactobacillus parabuchneri</name>
    <dbReference type="NCBI Taxonomy" id="152331"/>
    <lineage>
        <taxon>Bacteria</taxon>
        <taxon>Bacillati</taxon>
        <taxon>Bacillota</taxon>
        <taxon>Bacilli</taxon>
        <taxon>Lactobacillales</taxon>
        <taxon>Lactobacillaceae</taxon>
        <taxon>Lentilactobacillus</taxon>
    </lineage>
</organism>
<evidence type="ECO:0000313" key="4">
    <source>
        <dbReference type="EMBL" id="ORN24169.1"/>
    </source>
</evidence>
<dbReference type="EMBL" id="WKKY01000096">
    <property type="protein sequence ID" value="MSE20575.1"/>
    <property type="molecule type" value="Genomic_DNA"/>
</dbReference>
<dbReference type="EMBL" id="MSBD01000069">
    <property type="protein sequence ID" value="ORN24169.1"/>
    <property type="molecule type" value="Genomic_DNA"/>
</dbReference>
<proteinExistence type="predicted"/>
<dbReference type="OrthoDB" id="2325337at2"/>
<dbReference type="Proteomes" id="UP000193009">
    <property type="component" value="Unassembled WGS sequence"/>
</dbReference>
<reference evidence="2 6" key="2">
    <citation type="submission" date="2019-11" db="EMBL/GenBank/DDBJ databases">
        <title>Draft Genome Sequence of Plant Growth-Promoting Rhizosphere-Associated Bacteria.</title>
        <authorList>
            <person name="Vasilyev I.Y."/>
            <person name="Radchenko V."/>
            <person name="Ilnitskaya E.V."/>
        </authorList>
    </citation>
    <scope>NUCLEOTIDE SEQUENCE [LARGE SCALE GENOMIC DNA]</scope>
    <source>
        <strain evidence="2 6">VRA_07sq_f</strain>
        <plasmid evidence="3">unnamed04</plasmid>
    </source>
</reference>
<comment type="caution">
    <text evidence="4">The sequence shown here is derived from an EMBL/GenBank/DDBJ whole genome shotgun (WGS) entry which is preliminary data.</text>
</comment>
<protein>
    <submittedName>
        <fullName evidence="4">Uncharacterized protein</fullName>
    </submittedName>
</protein>
<dbReference type="RefSeq" id="WP_065463719.1">
    <property type="nucleotide sequence ID" value="NZ_JAHVCE010000033.1"/>
</dbReference>
<accession>A0A1X1FAW6</accession>
<keyword evidence="5" id="KW-1185">Reference proteome</keyword>
<gene>
    <name evidence="4" type="ORF">FAM23169_02683</name>
    <name evidence="2" type="ORF">GKC44_04760</name>
    <name evidence="3" type="ORF">GKC44_16830</name>
</gene>
<keyword evidence="3" id="KW-0614">Plasmid</keyword>